<dbReference type="AlphaFoldDB" id="A0A392VG93"/>
<evidence type="ECO:0000256" key="1">
    <source>
        <dbReference type="SAM" id="Coils"/>
    </source>
</evidence>
<organism evidence="3 4">
    <name type="scientific">Trifolium medium</name>
    <dbReference type="NCBI Taxonomy" id="97028"/>
    <lineage>
        <taxon>Eukaryota</taxon>
        <taxon>Viridiplantae</taxon>
        <taxon>Streptophyta</taxon>
        <taxon>Embryophyta</taxon>
        <taxon>Tracheophyta</taxon>
        <taxon>Spermatophyta</taxon>
        <taxon>Magnoliopsida</taxon>
        <taxon>eudicotyledons</taxon>
        <taxon>Gunneridae</taxon>
        <taxon>Pentapetalae</taxon>
        <taxon>rosids</taxon>
        <taxon>fabids</taxon>
        <taxon>Fabales</taxon>
        <taxon>Fabaceae</taxon>
        <taxon>Papilionoideae</taxon>
        <taxon>50 kb inversion clade</taxon>
        <taxon>NPAAA clade</taxon>
        <taxon>Hologalegina</taxon>
        <taxon>IRL clade</taxon>
        <taxon>Trifolieae</taxon>
        <taxon>Trifolium</taxon>
    </lineage>
</organism>
<feature type="region of interest" description="Disordered" evidence="2">
    <location>
        <begin position="52"/>
        <end position="71"/>
    </location>
</feature>
<evidence type="ECO:0000313" key="3">
    <source>
        <dbReference type="EMBL" id="MCI86349.1"/>
    </source>
</evidence>
<comment type="caution">
    <text evidence="3">The sequence shown here is derived from an EMBL/GenBank/DDBJ whole genome shotgun (WGS) entry which is preliminary data.</text>
</comment>
<feature type="non-terminal residue" evidence="3">
    <location>
        <position position="71"/>
    </location>
</feature>
<dbReference type="Proteomes" id="UP000265520">
    <property type="component" value="Unassembled WGS sequence"/>
</dbReference>
<dbReference type="EMBL" id="LXQA011137923">
    <property type="protein sequence ID" value="MCI86349.1"/>
    <property type="molecule type" value="Genomic_DNA"/>
</dbReference>
<keyword evidence="1" id="KW-0175">Coiled coil</keyword>
<sequence>GTHVLNIVGTSGKPASGSITIKLMIADLKETRRALDERKLKLKRVIQALELEEEAEKVDEEEHSDVDDDDD</sequence>
<keyword evidence="4" id="KW-1185">Reference proteome</keyword>
<feature type="non-terminal residue" evidence="3">
    <location>
        <position position="1"/>
    </location>
</feature>
<feature type="coiled-coil region" evidence="1">
    <location>
        <begin position="25"/>
        <end position="52"/>
    </location>
</feature>
<name>A0A392VG93_9FABA</name>
<reference evidence="3 4" key="1">
    <citation type="journal article" date="2018" name="Front. Plant Sci.">
        <title>Red Clover (Trifolium pratense) and Zigzag Clover (T. medium) - A Picture of Genomic Similarities and Differences.</title>
        <authorList>
            <person name="Dluhosova J."/>
            <person name="Istvanek J."/>
            <person name="Nedelnik J."/>
            <person name="Repkova J."/>
        </authorList>
    </citation>
    <scope>NUCLEOTIDE SEQUENCE [LARGE SCALE GENOMIC DNA]</scope>
    <source>
        <strain evidence="4">cv. 10/8</strain>
        <tissue evidence="3">Leaf</tissue>
    </source>
</reference>
<evidence type="ECO:0000256" key="2">
    <source>
        <dbReference type="SAM" id="MobiDB-lite"/>
    </source>
</evidence>
<proteinExistence type="predicted"/>
<protein>
    <submittedName>
        <fullName evidence="3">Uncharacterized protein</fullName>
    </submittedName>
</protein>
<evidence type="ECO:0000313" key="4">
    <source>
        <dbReference type="Proteomes" id="UP000265520"/>
    </source>
</evidence>
<accession>A0A392VG93</accession>